<dbReference type="InterPro" id="IPR001189">
    <property type="entry name" value="Mn/Fe_SOD"/>
</dbReference>
<evidence type="ECO:0000256" key="5">
    <source>
        <dbReference type="ARBA" id="ARBA00022723"/>
    </source>
</evidence>
<feature type="compositionally biased region" description="Basic and acidic residues" evidence="8">
    <location>
        <begin position="88"/>
        <end position="114"/>
    </location>
</feature>
<comment type="caution">
    <text evidence="11">The sequence shown here is derived from an EMBL/GenBank/DDBJ whole genome shotgun (WGS) entry which is preliminary data.</text>
</comment>
<feature type="domain" description="Manganese/iron superoxide dismutase N-terminal" evidence="9">
    <location>
        <begin position="137"/>
        <end position="221"/>
    </location>
</feature>
<comment type="similarity">
    <text evidence="2">Belongs to the iron/manganese superoxide dismutase family.</text>
</comment>
<dbReference type="InterPro" id="IPR019833">
    <property type="entry name" value="Mn/Fe_SOD_BS"/>
</dbReference>
<dbReference type="PRINTS" id="PR01703">
    <property type="entry name" value="MNSODISMTASE"/>
</dbReference>
<dbReference type="InterPro" id="IPR036324">
    <property type="entry name" value="Mn/Fe_SOD_N_sf"/>
</dbReference>
<evidence type="ECO:0000256" key="7">
    <source>
        <dbReference type="ARBA" id="ARBA00023004"/>
    </source>
</evidence>
<comment type="cofactor">
    <cofactor evidence="1">
        <name>Fe cation</name>
        <dbReference type="ChEBI" id="CHEBI:24875"/>
    </cofactor>
</comment>
<keyword evidence="6" id="KW-0560">Oxidoreductase</keyword>
<dbReference type="Gene3D" id="1.10.287.990">
    <property type="entry name" value="Fe,Mn superoxide dismutase (SOD) domain"/>
    <property type="match status" value="1"/>
</dbReference>
<dbReference type="PROSITE" id="PS00088">
    <property type="entry name" value="SOD_MN"/>
    <property type="match status" value="1"/>
</dbReference>
<feature type="domain" description="Manganese/iron superoxide dismutase C-terminal" evidence="10">
    <location>
        <begin position="230"/>
        <end position="333"/>
    </location>
</feature>
<keyword evidence="7" id="KW-0408">Iron</keyword>
<dbReference type="GO" id="GO:0004784">
    <property type="term" value="F:superoxide dismutase activity"/>
    <property type="evidence" value="ECO:0007669"/>
    <property type="project" value="UniProtKB-EC"/>
</dbReference>
<dbReference type="Proteomes" id="UP001516023">
    <property type="component" value="Unassembled WGS sequence"/>
</dbReference>
<feature type="compositionally biased region" description="Basic and acidic residues" evidence="8">
    <location>
        <begin position="31"/>
        <end position="40"/>
    </location>
</feature>
<proteinExistence type="inferred from homology"/>
<dbReference type="EC" id="1.15.1.1" evidence="3"/>
<evidence type="ECO:0000256" key="1">
    <source>
        <dbReference type="ARBA" id="ARBA00001962"/>
    </source>
</evidence>
<dbReference type="AlphaFoldDB" id="A0ABD3QV04"/>
<dbReference type="PANTHER" id="PTHR42769:SF3">
    <property type="entry name" value="SUPEROXIDE DISMUTASE [FE] 2, CHLOROPLASTIC"/>
    <property type="match status" value="1"/>
</dbReference>
<evidence type="ECO:0000256" key="2">
    <source>
        <dbReference type="ARBA" id="ARBA00008714"/>
    </source>
</evidence>
<gene>
    <name evidence="11" type="ORF">HJC23_007618</name>
</gene>
<dbReference type="InterPro" id="IPR019832">
    <property type="entry name" value="Mn/Fe_SOD_C"/>
</dbReference>
<dbReference type="InterPro" id="IPR019831">
    <property type="entry name" value="Mn/Fe_SOD_N"/>
</dbReference>
<feature type="region of interest" description="Disordered" evidence="8">
    <location>
        <begin position="88"/>
        <end position="123"/>
    </location>
</feature>
<dbReference type="Pfam" id="PF00081">
    <property type="entry name" value="Sod_Fe_N"/>
    <property type="match status" value="1"/>
</dbReference>
<protein>
    <recommendedName>
        <fullName evidence="4">Superoxide dismutase [Fe]</fullName>
        <ecNumber evidence="3">1.15.1.1</ecNumber>
    </recommendedName>
</protein>
<evidence type="ECO:0000256" key="6">
    <source>
        <dbReference type="ARBA" id="ARBA00023002"/>
    </source>
</evidence>
<feature type="region of interest" description="Disordered" evidence="8">
    <location>
        <begin position="1"/>
        <end position="51"/>
    </location>
</feature>
<name>A0ABD3QV04_9STRA</name>
<accession>A0ABD3QV04</accession>
<evidence type="ECO:0000313" key="12">
    <source>
        <dbReference type="Proteomes" id="UP001516023"/>
    </source>
</evidence>
<evidence type="ECO:0000259" key="9">
    <source>
        <dbReference type="Pfam" id="PF00081"/>
    </source>
</evidence>
<organism evidence="11 12">
    <name type="scientific">Cyclotella cryptica</name>
    <dbReference type="NCBI Taxonomy" id="29204"/>
    <lineage>
        <taxon>Eukaryota</taxon>
        <taxon>Sar</taxon>
        <taxon>Stramenopiles</taxon>
        <taxon>Ochrophyta</taxon>
        <taxon>Bacillariophyta</taxon>
        <taxon>Coscinodiscophyceae</taxon>
        <taxon>Thalassiosirophycidae</taxon>
        <taxon>Stephanodiscales</taxon>
        <taxon>Stephanodiscaceae</taxon>
        <taxon>Cyclotella</taxon>
    </lineage>
</organism>
<evidence type="ECO:0000256" key="8">
    <source>
        <dbReference type="SAM" id="MobiDB-lite"/>
    </source>
</evidence>
<dbReference type="EMBL" id="JABMIG020000017">
    <property type="protein sequence ID" value="KAL3802841.1"/>
    <property type="molecule type" value="Genomic_DNA"/>
</dbReference>
<dbReference type="SUPFAM" id="SSF46609">
    <property type="entry name" value="Fe,Mn superoxide dismutase (SOD), N-terminal domain"/>
    <property type="match status" value="1"/>
</dbReference>
<keyword evidence="12" id="KW-1185">Reference proteome</keyword>
<sequence length="345" mass="38780">MSSTLVMSQHDALEPHWKTAHSQKQVGPVRDSGKGRRESRSGNAFPSQGFAPGNFVGKRDDVYVRACKVEAFIYYVITIAAPRGSRLGTRERFPIPSRSRDPLFQDHPNPEKITGKGSGPTSRNHGSTFFIPVASIELPDLPYAYDALAPTISEKTLRTHHLKHHAKYVNTANQILTEDKKYANLTAEKIIQDKSIRTSNPVLFNNVAQSWNHAFYWKCMTPIGGGGVPSGILMDMIKRDFGSFEEFRKKMESEALTCFGSGWAWLGYDSKRGQEKLVVMKTSGADNPLAFGVTPLLTIDVWEHAYYLDFQEKRNDYVNAFFNKLVHWAFAEENLNNVATTADEL</sequence>
<keyword evidence="5" id="KW-0479">Metal-binding</keyword>
<evidence type="ECO:0000256" key="4">
    <source>
        <dbReference type="ARBA" id="ARBA00014767"/>
    </source>
</evidence>
<dbReference type="InterPro" id="IPR036314">
    <property type="entry name" value="SOD_C_sf"/>
</dbReference>
<evidence type="ECO:0000259" key="10">
    <source>
        <dbReference type="Pfam" id="PF02777"/>
    </source>
</evidence>
<dbReference type="GO" id="GO:0046872">
    <property type="term" value="F:metal ion binding"/>
    <property type="evidence" value="ECO:0007669"/>
    <property type="project" value="UniProtKB-KW"/>
</dbReference>
<dbReference type="Pfam" id="PF02777">
    <property type="entry name" value="Sod_Fe_C"/>
    <property type="match status" value="1"/>
</dbReference>
<dbReference type="PANTHER" id="PTHR42769">
    <property type="entry name" value="SUPEROXIDE DISMUTASE"/>
    <property type="match status" value="1"/>
</dbReference>
<reference evidence="11 12" key="1">
    <citation type="journal article" date="2020" name="G3 (Bethesda)">
        <title>Improved Reference Genome for Cyclotella cryptica CCMP332, a Model for Cell Wall Morphogenesis, Salinity Adaptation, and Lipid Production in Diatoms (Bacillariophyta).</title>
        <authorList>
            <person name="Roberts W.R."/>
            <person name="Downey K.M."/>
            <person name="Ruck E.C."/>
            <person name="Traller J.C."/>
            <person name="Alverson A.J."/>
        </authorList>
    </citation>
    <scope>NUCLEOTIDE SEQUENCE [LARGE SCALE GENOMIC DNA]</scope>
    <source>
        <strain evidence="11 12">CCMP332</strain>
    </source>
</reference>
<evidence type="ECO:0000256" key="3">
    <source>
        <dbReference type="ARBA" id="ARBA00012682"/>
    </source>
</evidence>
<dbReference type="SUPFAM" id="SSF54719">
    <property type="entry name" value="Fe,Mn superoxide dismutase (SOD), C-terminal domain"/>
    <property type="match status" value="1"/>
</dbReference>
<dbReference type="Gene3D" id="3.55.40.20">
    <property type="entry name" value="Iron/manganese superoxide dismutase, C-terminal domain"/>
    <property type="match status" value="1"/>
</dbReference>
<evidence type="ECO:0000313" key="11">
    <source>
        <dbReference type="EMBL" id="KAL3802841.1"/>
    </source>
</evidence>